<evidence type="ECO:0000256" key="7">
    <source>
        <dbReference type="ARBA" id="ARBA00022729"/>
    </source>
</evidence>
<comment type="caution">
    <text evidence="12">The sequence shown here is derived from an EMBL/GenBank/DDBJ whole genome shotgun (WGS) entry which is preliminary data.</text>
</comment>
<dbReference type="InterPro" id="IPR004898">
    <property type="entry name" value="Pectate_lyase_PlyH/PlyE-like"/>
</dbReference>
<keyword evidence="8 10" id="KW-0106">Calcium</keyword>
<dbReference type="PANTHER" id="PTHR33407:SF9">
    <property type="entry name" value="PECTATE LYASE F-RELATED"/>
    <property type="match status" value="1"/>
</dbReference>
<dbReference type="SUPFAM" id="SSF51126">
    <property type="entry name" value="Pectin lyase-like"/>
    <property type="match status" value="1"/>
</dbReference>
<dbReference type="SMART" id="SM00458">
    <property type="entry name" value="RICIN"/>
    <property type="match status" value="1"/>
</dbReference>
<evidence type="ECO:0000256" key="8">
    <source>
        <dbReference type="ARBA" id="ARBA00022837"/>
    </source>
</evidence>
<dbReference type="GO" id="GO:0005576">
    <property type="term" value="C:extracellular region"/>
    <property type="evidence" value="ECO:0007669"/>
    <property type="project" value="UniProtKB-SubCell"/>
</dbReference>
<dbReference type="Pfam" id="PF03211">
    <property type="entry name" value="Pectate_lyase"/>
    <property type="match status" value="1"/>
</dbReference>
<feature type="signal peptide" evidence="10">
    <location>
        <begin position="1"/>
        <end position="26"/>
    </location>
</feature>
<dbReference type="AlphaFoldDB" id="A0A5C6VJY8"/>
<dbReference type="GO" id="GO:0030570">
    <property type="term" value="F:pectate lyase activity"/>
    <property type="evidence" value="ECO:0007669"/>
    <property type="project" value="UniProtKB-UniRule"/>
</dbReference>
<evidence type="ECO:0000256" key="5">
    <source>
        <dbReference type="ARBA" id="ARBA00012272"/>
    </source>
</evidence>
<dbReference type="OrthoDB" id="148600at2"/>
<comment type="subcellular location">
    <subcellularLocation>
        <location evidence="3 10">Secreted</location>
    </subcellularLocation>
</comment>
<keyword evidence="9 10" id="KW-0456">Lyase</keyword>
<feature type="domain" description="Ricin B lectin" evidence="11">
    <location>
        <begin position="32"/>
        <end position="169"/>
    </location>
</feature>
<evidence type="ECO:0000256" key="9">
    <source>
        <dbReference type="ARBA" id="ARBA00023239"/>
    </source>
</evidence>
<evidence type="ECO:0000313" key="12">
    <source>
        <dbReference type="EMBL" id="TXC85753.1"/>
    </source>
</evidence>
<dbReference type="Gene3D" id="2.80.10.50">
    <property type="match status" value="3"/>
</dbReference>
<gene>
    <name evidence="12" type="ORF">FS935_19820</name>
</gene>
<dbReference type="PANTHER" id="PTHR33407">
    <property type="entry name" value="PECTATE LYASE F-RELATED"/>
    <property type="match status" value="1"/>
</dbReference>
<feature type="chain" id="PRO_5025098765" description="Pectate lyase" evidence="10">
    <location>
        <begin position="27"/>
        <end position="370"/>
    </location>
</feature>
<dbReference type="EMBL" id="VOQF01000016">
    <property type="protein sequence ID" value="TXC85753.1"/>
    <property type="molecule type" value="Genomic_DNA"/>
</dbReference>
<keyword evidence="13" id="KW-1185">Reference proteome</keyword>
<sequence>MKKLVSVFVVLGLLLSMLVVTEPAFAASYDHSKKYKLVNRHSGKALEVYGWSTANGGNIAQYDDLGGTSQQWTVIDVGQGYHKFVNVFSGKAMEVSNWDNANGANVAQWTDWNGESQQWKIVDVGNGYVKIINRFSNKVLEVYERSMANGANVVQYDDLGGANQQWKLVEVKPKETIVVNNTIVVKAGEVFDGAGNRYVANPTTVGDGSQKEGQKPVFRLEDGATLKNVVLGVPAADGVHTYGDALIENVVWEDIGEDAMTIKDEGHVVIRGGSAQHGSDKMFQINAPSQLDIINFTARDAGKMIRQLGGSTFHTEVYIEGSVITDMNEAIFRTDSSTSKVRMVNTRYSNVGNKWYGVKYVSESGNVEFN</sequence>
<dbReference type="Proteomes" id="UP000321363">
    <property type="component" value="Unassembled WGS sequence"/>
</dbReference>
<proteinExistence type="inferred from homology"/>
<name>A0A5C6VJY8_9BACI</name>
<evidence type="ECO:0000313" key="13">
    <source>
        <dbReference type="Proteomes" id="UP000321363"/>
    </source>
</evidence>
<protein>
    <recommendedName>
        <fullName evidence="5 10">Pectate lyase</fullName>
        <ecNumber evidence="5 10">4.2.2.2</ecNumber>
    </recommendedName>
</protein>
<organism evidence="12 13">
    <name type="scientific">Metabacillus litoralis</name>
    <dbReference type="NCBI Taxonomy" id="152268"/>
    <lineage>
        <taxon>Bacteria</taxon>
        <taxon>Bacillati</taxon>
        <taxon>Bacillota</taxon>
        <taxon>Bacilli</taxon>
        <taxon>Bacillales</taxon>
        <taxon>Bacillaceae</taxon>
        <taxon>Metabacillus</taxon>
    </lineage>
</organism>
<dbReference type="InterPro" id="IPR035992">
    <property type="entry name" value="Ricin_B-like_lectins"/>
</dbReference>
<accession>A0A5C6VJY8</accession>
<comment type="catalytic activity">
    <reaction evidence="1 10">
        <text>Eliminative cleavage of (1-&gt;4)-alpha-D-galacturonan to give oligosaccharides with 4-deoxy-alpha-D-galact-4-enuronosyl groups at their non-reducing ends.</text>
        <dbReference type="EC" id="4.2.2.2"/>
    </reaction>
</comment>
<evidence type="ECO:0000256" key="2">
    <source>
        <dbReference type="ARBA" id="ARBA00001913"/>
    </source>
</evidence>
<evidence type="ECO:0000256" key="1">
    <source>
        <dbReference type="ARBA" id="ARBA00000695"/>
    </source>
</evidence>
<comment type="cofactor">
    <cofactor evidence="2 10">
        <name>Ca(2+)</name>
        <dbReference type="ChEBI" id="CHEBI:29108"/>
    </cofactor>
</comment>
<dbReference type="Pfam" id="PF14200">
    <property type="entry name" value="RicinB_lectin_2"/>
    <property type="match status" value="1"/>
</dbReference>
<dbReference type="InterPro" id="IPR011050">
    <property type="entry name" value="Pectin_lyase_fold/virulence"/>
</dbReference>
<dbReference type="InterPro" id="IPR000772">
    <property type="entry name" value="Ricin_B_lectin"/>
</dbReference>
<reference evidence="12 13" key="1">
    <citation type="journal article" date="2005" name="Int. J. Syst. Evol. Microbiol.">
        <title>Bacillus litoralis sp. nov., isolated from a tidal flat of the Yellow Sea in Korea.</title>
        <authorList>
            <person name="Yoon J.H."/>
            <person name="Oh T.K."/>
        </authorList>
    </citation>
    <scope>NUCLEOTIDE SEQUENCE [LARGE SCALE GENOMIC DNA]</scope>
    <source>
        <strain evidence="12 13">SW-211</strain>
    </source>
</reference>
<evidence type="ECO:0000259" key="11">
    <source>
        <dbReference type="SMART" id="SM00458"/>
    </source>
</evidence>
<dbReference type="SUPFAM" id="SSF50370">
    <property type="entry name" value="Ricin B-like lectins"/>
    <property type="match status" value="1"/>
</dbReference>
<keyword evidence="7 10" id="KW-0732">Signal</keyword>
<comment type="function">
    <text evidence="10">Catalyzes the depolymerization of both polygalacturonate and pectins of methyl esterification degree from 22 to 89%, with an endo mode of action. In contrast to the majority of pectate lyases, displays high activity on highly methylated pectins.</text>
</comment>
<dbReference type="EC" id="4.2.2.2" evidence="5 10"/>
<keyword evidence="6 10" id="KW-0964">Secreted</keyword>
<dbReference type="PROSITE" id="PS50231">
    <property type="entry name" value="RICIN_B_LECTIN"/>
    <property type="match status" value="1"/>
</dbReference>
<dbReference type="Gene3D" id="2.160.20.10">
    <property type="entry name" value="Single-stranded right-handed beta-helix, Pectin lyase-like"/>
    <property type="match status" value="1"/>
</dbReference>
<evidence type="ECO:0000256" key="10">
    <source>
        <dbReference type="RuleBase" id="RU367009"/>
    </source>
</evidence>
<comment type="similarity">
    <text evidence="4 10">Belongs to the polysaccharide lyase 3 family.</text>
</comment>
<evidence type="ECO:0000256" key="3">
    <source>
        <dbReference type="ARBA" id="ARBA00004613"/>
    </source>
</evidence>
<evidence type="ECO:0000256" key="6">
    <source>
        <dbReference type="ARBA" id="ARBA00022525"/>
    </source>
</evidence>
<dbReference type="InterPro" id="IPR012334">
    <property type="entry name" value="Pectin_lyas_fold"/>
</dbReference>
<evidence type="ECO:0000256" key="4">
    <source>
        <dbReference type="ARBA" id="ARBA00006463"/>
    </source>
</evidence>